<evidence type="ECO:0000313" key="3">
    <source>
        <dbReference type="Proteomes" id="UP000886523"/>
    </source>
</evidence>
<organism evidence="2 3">
    <name type="scientific">Hydnum rufescens UP504</name>
    <dbReference type="NCBI Taxonomy" id="1448309"/>
    <lineage>
        <taxon>Eukaryota</taxon>
        <taxon>Fungi</taxon>
        <taxon>Dikarya</taxon>
        <taxon>Basidiomycota</taxon>
        <taxon>Agaricomycotina</taxon>
        <taxon>Agaricomycetes</taxon>
        <taxon>Cantharellales</taxon>
        <taxon>Hydnaceae</taxon>
        <taxon>Hydnum</taxon>
    </lineage>
</organism>
<dbReference type="Gene3D" id="2.130.10.10">
    <property type="entry name" value="YVTN repeat-like/Quinoprotein amine dehydrogenase"/>
    <property type="match status" value="1"/>
</dbReference>
<protein>
    <submittedName>
        <fullName evidence="2">Uncharacterized protein</fullName>
    </submittedName>
</protein>
<keyword evidence="1" id="KW-0812">Transmembrane</keyword>
<dbReference type="EMBL" id="MU129039">
    <property type="protein sequence ID" value="KAF9509247.1"/>
    <property type="molecule type" value="Genomic_DNA"/>
</dbReference>
<sequence length="81" mass="8533">MLVDAVLGVHIATLPVILICFSVAFSPNGTHIATLMALGQSPQSFSPDSLWLASGSSDHTLCLLGSKSRHTITTPIGHFMD</sequence>
<evidence type="ECO:0000313" key="2">
    <source>
        <dbReference type="EMBL" id="KAF9509247.1"/>
    </source>
</evidence>
<dbReference type="InterPro" id="IPR015943">
    <property type="entry name" value="WD40/YVTN_repeat-like_dom_sf"/>
</dbReference>
<evidence type="ECO:0000256" key="1">
    <source>
        <dbReference type="SAM" id="Phobius"/>
    </source>
</evidence>
<dbReference type="InterPro" id="IPR001680">
    <property type="entry name" value="WD40_rpt"/>
</dbReference>
<keyword evidence="1" id="KW-0472">Membrane</keyword>
<gene>
    <name evidence="2" type="ORF">BS47DRAFT_1397037</name>
</gene>
<name>A0A9P6ANW2_9AGAM</name>
<dbReference type="AlphaFoldDB" id="A0A9P6ANW2"/>
<keyword evidence="1" id="KW-1133">Transmembrane helix</keyword>
<accession>A0A9P6ANW2</accession>
<feature type="transmembrane region" description="Helical" evidence="1">
    <location>
        <begin position="6"/>
        <end position="26"/>
    </location>
</feature>
<dbReference type="Pfam" id="PF00400">
    <property type="entry name" value="WD40"/>
    <property type="match status" value="1"/>
</dbReference>
<dbReference type="InterPro" id="IPR036322">
    <property type="entry name" value="WD40_repeat_dom_sf"/>
</dbReference>
<proteinExistence type="predicted"/>
<dbReference type="Proteomes" id="UP000886523">
    <property type="component" value="Unassembled WGS sequence"/>
</dbReference>
<comment type="caution">
    <text evidence="2">The sequence shown here is derived from an EMBL/GenBank/DDBJ whole genome shotgun (WGS) entry which is preliminary data.</text>
</comment>
<reference evidence="2" key="1">
    <citation type="journal article" date="2020" name="Nat. Commun.">
        <title>Large-scale genome sequencing of mycorrhizal fungi provides insights into the early evolution of symbiotic traits.</title>
        <authorList>
            <person name="Miyauchi S."/>
            <person name="Kiss E."/>
            <person name="Kuo A."/>
            <person name="Drula E."/>
            <person name="Kohler A."/>
            <person name="Sanchez-Garcia M."/>
            <person name="Morin E."/>
            <person name="Andreopoulos B."/>
            <person name="Barry K.W."/>
            <person name="Bonito G."/>
            <person name="Buee M."/>
            <person name="Carver A."/>
            <person name="Chen C."/>
            <person name="Cichocki N."/>
            <person name="Clum A."/>
            <person name="Culley D."/>
            <person name="Crous P.W."/>
            <person name="Fauchery L."/>
            <person name="Girlanda M."/>
            <person name="Hayes R.D."/>
            <person name="Keri Z."/>
            <person name="LaButti K."/>
            <person name="Lipzen A."/>
            <person name="Lombard V."/>
            <person name="Magnuson J."/>
            <person name="Maillard F."/>
            <person name="Murat C."/>
            <person name="Nolan M."/>
            <person name="Ohm R.A."/>
            <person name="Pangilinan J."/>
            <person name="Pereira M.F."/>
            <person name="Perotto S."/>
            <person name="Peter M."/>
            <person name="Pfister S."/>
            <person name="Riley R."/>
            <person name="Sitrit Y."/>
            <person name="Stielow J.B."/>
            <person name="Szollosi G."/>
            <person name="Zifcakova L."/>
            <person name="Stursova M."/>
            <person name="Spatafora J.W."/>
            <person name="Tedersoo L."/>
            <person name="Vaario L.M."/>
            <person name="Yamada A."/>
            <person name="Yan M."/>
            <person name="Wang P."/>
            <person name="Xu J."/>
            <person name="Bruns T."/>
            <person name="Baldrian P."/>
            <person name="Vilgalys R."/>
            <person name="Dunand C."/>
            <person name="Henrissat B."/>
            <person name="Grigoriev I.V."/>
            <person name="Hibbett D."/>
            <person name="Nagy L.G."/>
            <person name="Martin F.M."/>
        </authorList>
    </citation>
    <scope>NUCLEOTIDE SEQUENCE</scope>
    <source>
        <strain evidence="2">UP504</strain>
    </source>
</reference>
<keyword evidence="3" id="KW-1185">Reference proteome</keyword>
<dbReference type="SUPFAM" id="SSF50978">
    <property type="entry name" value="WD40 repeat-like"/>
    <property type="match status" value="1"/>
</dbReference>